<organism evidence="2 3">
    <name type="scientific">Pendulispora albinea</name>
    <dbReference type="NCBI Taxonomy" id="2741071"/>
    <lineage>
        <taxon>Bacteria</taxon>
        <taxon>Pseudomonadati</taxon>
        <taxon>Myxococcota</taxon>
        <taxon>Myxococcia</taxon>
        <taxon>Myxococcales</taxon>
        <taxon>Sorangiineae</taxon>
        <taxon>Pendulisporaceae</taxon>
        <taxon>Pendulispora</taxon>
    </lineage>
</organism>
<protein>
    <submittedName>
        <fullName evidence="2">Uncharacterized protein</fullName>
    </submittedName>
</protein>
<evidence type="ECO:0000313" key="3">
    <source>
        <dbReference type="Proteomes" id="UP001370348"/>
    </source>
</evidence>
<accession>A0ABZ2MBJ3</accession>
<dbReference type="RefSeq" id="WP_394829476.1">
    <property type="nucleotide sequence ID" value="NZ_CP089984.1"/>
</dbReference>
<feature type="region of interest" description="Disordered" evidence="1">
    <location>
        <begin position="1"/>
        <end position="33"/>
    </location>
</feature>
<sequence>MHPSHPVDPANPTGPAGSVSRERDRFARPVHIGTNRRETGPVIELAPLLGTWVNFDRTSRGILRAELARAGDALTVRPFGASDSGLLEWGSAAATVLSDDVARTRAIGLIAAFDLRFQRVVLYGYVNRGLLTFEAATTFTDDSPRARYLTRQHFYRLPR</sequence>
<reference evidence="2 3" key="1">
    <citation type="submission" date="2021-12" db="EMBL/GenBank/DDBJ databases">
        <title>Discovery of the Pendulisporaceae a myxobacterial family with distinct sporulation behavior and unique specialized metabolism.</title>
        <authorList>
            <person name="Garcia R."/>
            <person name="Popoff A."/>
            <person name="Bader C.D."/>
            <person name="Loehr J."/>
            <person name="Walesch S."/>
            <person name="Walt C."/>
            <person name="Boldt J."/>
            <person name="Bunk B."/>
            <person name="Haeckl F.J.F.P.J."/>
            <person name="Gunesch A.P."/>
            <person name="Birkelbach J."/>
            <person name="Nuebel U."/>
            <person name="Pietschmann T."/>
            <person name="Bach T."/>
            <person name="Mueller R."/>
        </authorList>
    </citation>
    <scope>NUCLEOTIDE SEQUENCE [LARGE SCALE GENOMIC DNA]</scope>
    <source>
        <strain evidence="2 3">MSr11954</strain>
    </source>
</reference>
<evidence type="ECO:0000256" key="1">
    <source>
        <dbReference type="SAM" id="MobiDB-lite"/>
    </source>
</evidence>
<evidence type="ECO:0000313" key="2">
    <source>
        <dbReference type="EMBL" id="WXB19878.1"/>
    </source>
</evidence>
<dbReference type="Proteomes" id="UP001370348">
    <property type="component" value="Chromosome"/>
</dbReference>
<name>A0ABZ2MBJ3_9BACT</name>
<proteinExistence type="predicted"/>
<keyword evidence="3" id="KW-1185">Reference proteome</keyword>
<dbReference type="EMBL" id="CP089984">
    <property type="protein sequence ID" value="WXB19878.1"/>
    <property type="molecule type" value="Genomic_DNA"/>
</dbReference>
<gene>
    <name evidence="2" type="ORF">LZC94_21965</name>
</gene>